<feature type="chain" id="PRO_5032961423" description="Protein kinase domain-containing protein" evidence="3">
    <location>
        <begin position="27"/>
        <end position="1203"/>
    </location>
</feature>
<dbReference type="PROSITE" id="PS00107">
    <property type="entry name" value="PROTEIN_KINASE_ATP"/>
    <property type="match status" value="1"/>
</dbReference>
<feature type="compositionally biased region" description="Polar residues" evidence="2">
    <location>
        <begin position="660"/>
        <end position="672"/>
    </location>
</feature>
<dbReference type="InterPro" id="IPR051681">
    <property type="entry name" value="Ser/Thr_Kinases-Pseudokinases"/>
</dbReference>
<gene>
    <name evidence="5" type="ORF">HYH03_005894</name>
</gene>
<feature type="compositionally biased region" description="Low complexity" evidence="2">
    <location>
        <begin position="1189"/>
        <end position="1203"/>
    </location>
</feature>
<name>A0A835YE63_9CHLO</name>
<keyword evidence="1" id="KW-0547">Nucleotide-binding</keyword>
<dbReference type="InterPro" id="IPR011009">
    <property type="entry name" value="Kinase-like_dom_sf"/>
</dbReference>
<dbReference type="GO" id="GO:0005524">
    <property type="term" value="F:ATP binding"/>
    <property type="evidence" value="ECO:0007669"/>
    <property type="project" value="UniProtKB-UniRule"/>
</dbReference>
<feature type="region of interest" description="Disordered" evidence="2">
    <location>
        <begin position="1125"/>
        <end position="1203"/>
    </location>
</feature>
<dbReference type="CDD" id="cd14014">
    <property type="entry name" value="STKc_PknB_like"/>
    <property type="match status" value="1"/>
</dbReference>
<dbReference type="InterPro" id="IPR017441">
    <property type="entry name" value="Protein_kinase_ATP_BS"/>
</dbReference>
<reference evidence="5" key="1">
    <citation type="journal article" date="2020" name="bioRxiv">
        <title>Comparative genomics of Chlamydomonas.</title>
        <authorList>
            <person name="Craig R.J."/>
            <person name="Hasan A.R."/>
            <person name="Ness R.W."/>
            <person name="Keightley P.D."/>
        </authorList>
    </citation>
    <scope>NUCLEOTIDE SEQUENCE</scope>
    <source>
        <strain evidence="5">CCAP 11/70</strain>
    </source>
</reference>
<dbReference type="EMBL" id="JAEHOE010000021">
    <property type="protein sequence ID" value="KAG2495964.1"/>
    <property type="molecule type" value="Genomic_DNA"/>
</dbReference>
<dbReference type="AlphaFoldDB" id="A0A835YE63"/>
<accession>A0A835YE63</accession>
<dbReference type="PANTHER" id="PTHR44329:SF214">
    <property type="entry name" value="PROTEIN KINASE DOMAIN-CONTAINING PROTEIN"/>
    <property type="match status" value="1"/>
</dbReference>
<feature type="compositionally biased region" description="Acidic residues" evidence="2">
    <location>
        <begin position="628"/>
        <end position="638"/>
    </location>
</feature>
<feature type="binding site" evidence="1">
    <location>
        <position position="844"/>
    </location>
    <ligand>
        <name>ATP</name>
        <dbReference type="ChEBI" id="CHEBI:30616"/>
    </ligand>
</feature>
<feature type="compositionally biased region" description="Low complexity" evidence="2">
    <location>
        <begin position="1156"/>
        <end position="1180"/>
    </location>
</feature>
<dbReference type="PROSITE" id="PS50011">
    <property type="entry name" value="PROTEIN_KINASE_DOM"/>
    <property type="match status" value="1"/>
</dbReference>
<keyword evidence="6" id="KW-1185">Reference proteome</keyword>
<evidence type="ECO:0000256" key="3">
    <source>
        <dbReference type="SAM" id="SignalP"/>
    </source>
</evidence>
<evidence type="ECO:0000313" key="6">
    <source>
        <dbReference type="Proteomes" id="UP000612055"/>
    </source>
</evidence>
<dbReference type="GO" id="GO:0004674">
    <property type="term" value="F:protein serine/threonine kinase activity"/>
    <property type="evidence" value="ECO:0007669"/>
    <property type="project" value="TreeGrafter"/>
</dbReference>
<protein>
    <recommendedName>
        <fullName evidence="4">Protein kinase domain-containing protein</fullName>
    </recommendedName>
</protein>
<dbReference type="InterPro" id="IPR000719">
    <property type="entry name" value="Prot_kinase_dom"/>
</dbReference>
<dbReference type="OrthoDB" id="4062651at2759"/>
<evidence type="ECO:0000259" key="4">
    <source>
        <dbReference type="PROSITE" id="PS50011"/>
    </source>
</evidence>
<dbReference type="Pfam" id="PF00069">
    <property type="entry name" value="Pkinase"/>
    <property type="match status" value="1"/>
</dbReference>
<evidence type="ECO:0000313" key="5">
    <source>
        <dbReference type="EMBL" id="KAG2495964.1"/>
    </source>
</evidence>
<dbReference type="SUPFAM" id="SSF56112">
    <property type="entry name" value="Protein kinase-like (PK-like)"/>
    <property type="match status" value="1"/>
</dbReference>
<proteinExistence type="predicted"/>
<evidence type="ECO:0000256" key="1">
    <source>
        <dbReference type="PROSITE-ProRule" id="PRU10141"/>
    </source>
</evidence>
<dbReference type="PANTHER" id="PTHR44329">
    <property type="entry name" value="SERINE/THREONINE-PROTEIN KINASE TNNI3K-RELATED"/>
    <property type="match status" value="1"/>
</dbReference>
<dbReference type="Gene3D" id="1.10.510.10">
    <property type="entry name" value="Transferase(Phosphotransferase) domain 1"/>
    <property type="match status" value="1"/>
</dbReference>
<sequence>MLSARQRLLQLCLLFSITAVPQLTRADNTLDLAGGGATGLVTHVLTADDLRLALSNPNVTEVIVANSTSGIKLGPTAWGSTVDVQRSVVIRASSALLAQKLYATIDFGNAVVLLALGQGVTLTFIGIEVVTSHASLGTAFRPLAQCNGCALVFQGCLLHRLVDMPYAATHAALAALPRPEGGAQEVSLASAAGSQHLSISTTARPRPLWVTQYVRLSNFSAAIPVESAPGAAFGGYTMQAYDTLYLADYTLPLACLAARPADECLSQLLADVAAGREASAYMGSLALAPFDDDAPGTRLVATPQQFWAALADPGVTQVLVNGTLVIPNASEWGQPADVQRDVMVRATRALLEHHVYATIDWNTQLAAVSMGKGFALTFVGVDVFVSHPLVGLQFRPVRQCDGCSLVFISCLNHRVAGIPNQLAYVAMTQAPRPGGGQQVVSLVNNTALKLATTTGNRTWTSYVLMANFVTPVPPDSSLAFQGLEFGGNLLEAHDCYYLVDYLVPSECLQVRTATECVTLTLETVAAAKRANSSSQAGTNSGSSAGTNQAAVIVPAVVVPTVFVLGALAALAMWHRHRRHQGAGAKGGALAGAPAYKGLAGGVQGSDGGVFMGVEEGKELPEWQAEAHDETDDIGDPDDVQGLPALPEGADPNGREDAGESSDTAAASLSSPQELPLGNGGAGTEAPPLTTGGSALVNKSQAAAAGGGPHSTITFSRCTPTPRKIPVAAQLQQHETAEPGAAAAGGGVNGTKIAAGAGGDNAPHGAGSAGAGAGAGVPGVAGAADNGSRRPARSPADVMEELGRLGQEFRNTVKDVTVVLEGVLGHGSFGTVYKGTWQGLPVAIKVLVISANQESRKRALQEAALCQNISHPNIIATYASELQPIGGPLASSGAEAAAAGLGKGLAANPSMFMDWRLYIIQEFADGGPLTGLYGNRSMWLAPGVVNLTAVVPLGLGIARALVHLHSKRIIHADLNPNNVLLRRDPAEPSGFTVKVADFGLSLMLPDNRTHMSNLRMGTMFYICPSVILKGHVGQAADIFSLGVILWELYHGRRAGLNTREGPRYCTNFPVFPPACPEPYRDITLRCLQRQPINRPSATQVVEALEGLQAALRRQEEAMWQAQGSLLPQPGLTRQGGTPPHGSAGSGRGDLAAAQRSGETAAKGPAGPGAAAQGQPGAAETGRPPGVSLVLAPEGAAAPATLAAS</sequence>
<comment type="caution">
    <text evidence="5">The sequence shown here is derived from an EMBL/GenBank/DDBJ whole genome shotgun (WGS) entry which is preliminary data.</text>
</comment>
<evidence type="ECO:0000256" key="2">
    <source>
        <dbReference type="SAM" id="MobiDB-lite"/>
    </source>
</evidence>
<dbReference type="Proteomes" id="UP000612055">
    <property type="component" value="Unassembled WGS sequence"/>
</dbReference>
<dbReference type="Gene3D" id="3.30.200.20">
    <property type="entry name" value="Phosphorylase Kinase, domain 1"/>
    <property type="match status" value="1"/>
</dbReference>
<feature type="region of interest" description="Disordered" evidence="2">
    <location>
        <begin position="700"/>
        <end position="719"/>
    </location>
</feature>
<feature type="signal peptide" evidence="3">
    <location>
        <begin position="1"/>
        <end position="26"/>
    </location>
</feature>
<keyword evidence="3" id="KW-0732">Signal</keyword>
<feature type="region of interest" description="Disordered" evidence="2">
    <location>
        <begin position="624"/>
        <end position="693"/>
    </location>
</feature>
<feature type="domain" description="Protein kinase" evidence="4">
    <location>
        <begin position="817"/>
        <end position="1110"/>
    </location>
</feature>
<keyword evidence="1" id="KW-0067">ATP-binding</keyword>
<organism evidence="5 6">
    <name type="scientific">Edaphochlamys debaryana</name>
    <dbReference type="NCBI Taxonomy" id="47281"/>
    <lineage>
        <taxon>Eukaryota</taxon>
        <taxon>Viridiplantae</taxon>
        <taxon>Chlorophyta</taxon>
        <taxon>core chlorophytes</taxon>
        <taxon>Chlorophyceae</taxon>
        <taxon>CS clade</taxon>
        <taxon>Chlamydomonadales</taxon>
        <taxon>Chlamydomonadales incertae sedis</taxon>
        <taxon>Edaphochlamys</taxon>
    </lineage>
</organism>